<dbReference type="SMART" id="SM00354">
    <property type="entry name" value="HTH_LACI"/>
    <property type="match status" value="1"/>
</dbReference>
<dbReference type="PRINTS" id="PR00036">
    <property type="entry name" value="HTHLACI"/>
</dbReference>
<accession>A0A9D2MRU6</accession>
<keyword evidence="2" id="KW-0805">Transcription regulation</keyword>
<protein>
    <submittedName>
        <fullName evidence="6">LacI family DNA-binding transcriptional regulator</fullName>
    </submittedName>
</protein>
<evidence type="ECO:0000256" key="2">
    <source>
        <dbReference type="ARBA" id="ARBA00023015"/>
    </source>
</evidence>
<dbReference type="AlphaFoldDB" id="A0A9D2MRU6"/>
<dbReference type="SUPFAM" id="SSF47413">
    <property type="entry name" value="lambda repressor-like DNA-binding domains"/>
    <property type="match status" value="1"/>
</dbReference>
<gene>
    <name evidence="6" type="ORF">H9763_09815</name>
</gene>
<proteinExistence type="predicted"/>
<organism evidence="6 7">
    <name type="scientific">Candidatus Eisenbergiella merdigallinarum</name>
    <dbReference type="NCBI Taxonomy" id="2838552"/>
    <lineage>
        <taxon>Bacteria</taxon>
        <taxon>Bacillati</taxon>
        <taxon>Bacillota</taxon>
        <taxon>Clostridia</taxon>
        <taxon>Lachnospirales</taxon>
        <taxon>Lachnospiraceae</taxon>
        <taxon>Eisenbergiella</taxon>
    </lineage>
</organism>
<dbReference type="InterPro" id="IPR010982">
    <property type="entry name" value="Lambda_DNA-bd_dom_sf"/>
</dbReference>
<evidence type="ECO:0000313" key="6">
    <source>
        <dbReference type="EMBL" id="HJB91742.1"/>
    </source>
</evidence>
<feature type="domain" description="HTH lacI-type" evidence="5">
    <location>
        <begin position="7"/>
        <end position="60"/>
    </location>
</feature>
<reference evidence="6" key="1">
    <citation type="journal article" date="2021" name="PeerJ">
        <title>Extensive microbial diversity within the chicken gut microbiome revealed by metagenomics and culture.</title>
        <authorList>
            <person name="Gilroy R."/>
            <person name="Ravi A."/>
            <person name="Getino M."/>
            <person name="Pursley I."/>
            <person name="Horton D.L."/>
            <person name="Alikhan N.F."/>
            <person name="Baker D."/>
            <person name="Gharbi K."/>
            <person name="Hall N."/>
            <person name="Watson M."/>
            <person name="Adriaenssens E.M."/>
            <person name="Foster-Nyarko E."/>
            <person name="Jarju S."/>
            <person name="Secka A."/>
            <person name="Antonio M."/>
            <person name="Oren A."/>
            <person name="Chaudhuri R.R."/>
            <person name="La Ragione R."/>
            <person name="Hildebrand F."/>
            <person name="Pallen M.J."/>
        </authorList>
    </citation>
    <scope>NUCLEOTIDE SEQUENCE</scope>
    <source>
        <strain evidence="6">USAMLcec3-2134</strain>
    </source>
</reference>
<dbReference type="Pfam" id="PF00356">
    <property type="entry name" value="LacI"/>
    <property type="match status" value="1"/>
</dbReference>
<dbReference type="SUPFAM" id="SSF53822">
    <property type="entry name" value="Periplasmic binding protein-like I"/>
    <property type="match status" value="1"/>
</dbReference>
<dbReference type="PANTHER" id="PTHR30146">
    <property type="entry name" value="LACI-RELATED TRANSCRIPTIONAL REPRESSOR"/>
    <property type="match status" value="1"/>
</dbReference>
<keyword evidence="3 6" id="KW-0238">DNA-binding</keyword>
<dbReference type="InterPro" id="IPR028082">
    <property type="entry name" value="Peripla_BP_I"/>
</dbReference>
<sequence>MTKKNAPTMKDVAREAGVALGTVSKVINGIPVSEEYRSRVLDAIRTLHYEVNTYARGLKTQKTNLIALIIPNTINPFFASFADYIEGALYQRGLKLLLCCADGIPEKEIAYLNLATQNKVDGIVALTYSDVGKYIAKDIPMVVFDRFFDNHIIPRVASDNFAGGCMAVEKLLELGCTHPVYIRFHSVFPGESDKRMDGYLHACKKHGLEPDYLNMEDCPEMLDYMRDFLERHKRADGSLTFDGVFAHTDYHGYHFLRLLRGQGYRVPEDVQIIGFDGIRQFGGEQEDLFVSSICQPVKQLAEKCVEILVAPDRSMVPSLTLLPVSYQYGGTTKREG</sequence>
<dbReference type="Proteomes" id="UP000886883">
    <property type="component" value="Unassembled WGS sequence"/>
</dbReference>
<dbReference type="Gene3D" id="1.10.260.40">
    <property type="entry name" value="lambda repressor-like DNA-binding domains"/>
    <property type="match status" value="1"/>
</dbReference>
<dbReference type="InterPro" id="IPR000843">
    <property type="entry name" value="HTH_LacI"/>
</dbReference>
<evidence type="ECO:0000259" key="5">
    <source>
        <dbReference type="PROSITE" id="PS50932"/>
    </source>
</evidence>
<dbReference type="GO" id="GO:0000976">
    <property type="term" value="F:transcription cis-regulatory region binding"/>
    <property type="evidence" value="ECO:0007669"/>
    <property type="project" value="TreeGrafter"/>
</dbReference>
<comment type="caution">
    <text evidence="6">The sequence shown here is derived from an EMBL/GenBank/DDBJ whole genome shotgun (WGS) entry which is preliminary data.</text>
</comment>
<dbReference type="CDD" id="cd06291">
    <property type="entry name" value="PBP1_Qymf-like"/>
    <property type="match status" value="1"/>
</dbReference>
<dbReference type="Gene3D" id="3.40.50.2300">
    <property type="match status" value="2"/>
</dbReference>
<name>A0A9D2MRU6_9FIRM</name>
<dbReference type="InterPro" id="IPR046335">
    <property type="entry name" value="LacI/GalR-like_sensor"/>
</dbReference>
<dbReference type="GO" id="GO:0003700">
    <property type="term" value="F:DNA-binding transcription factor activity"/>
    <property type="evidence" value="ECO:0007669"/>
    <property type="project" value="TreeGrafter"/>
</dbReference>
<keyword evidence="4" id="KW-0804">Transcription</keyword>
<dbReference type="CDD" id="cd01392">
    <property type="entry name" value="HTH_LacI"/>
    <property type="match status" value="1"/>
</dbReference>
<reference evidence="6" key="2">
    <citation type="submission" date="2021-04" db="EMBL/GenBank/DDBJ databases">
        <authorList>
            <person name="Gilroy R."/>
        </authorList>
    </citation>
    <scope>NUCLEOTIDE SEQUENCE</scope>
    <source>
        <strain evidence="6">USAMLcec3-2134</strain>
    </source>
</reference>
<dbReference type="PANTHER" id="PTHR30146:SF95">
    <property type="entry name" value="RIBOSE OPERON REPRESSOR"/>
    <property type="match status" value="1"/>
</dbReference>
<evidence type="ECO:0000256" key="1">
    <source>
        <dbReference type="ARBA" id="ARBA00022491"/>
    </source>
</evidence>
<dbReference type="EMBL" id="DWXE01000039">
    <property type="protein sequence ID" value="HJB91742.1"/>
    <property type="molecule type" value="Genomic_DNA"/>
</dbReference>
<evidence type="ECO:0000256" key="4">
    <source>
        <dbReference type="ARBA" id="ARBA00023163"/>
    </source>
</evidence>
<evidence type="ECO:0000313" key="7">
    <source>
        <dbReference type="Proteomes" id="UP000886883"/>
    </source>
</evidence>
<dbReference type="PROSITE" id="PS50932">
    <property type="entry name" value="HTH_LACI_2"/>
    <property type="match status" value="1"/>
</dbReference>
<dbReference type="Pfam" id="PF13377">
    <property type="entry name" value="Peripla_BP_3"/>
    <property type="match status" value="1"/>
</dbReference>
<keyword evidence="1" id="KW-0678">Repressor</keyword>
<evidence type="ECO:0000256" key="3">
    <source>
        <dbReference type="ARBA" id="ARBA00023125"/>
    </source>
</evidence>